<dbReference type="Pfam" id="PF00534">
    <property type="entry name" value="Glycos_transf_1"/>
    <property type="match status" value="1"/>
</dbReference>
<keyword evidence="1" id="KW-0328">Glycosyltransferase</keyword>
<dbReference type="Proteomes" id="UP000680865">
    <property type="component" value="Unassembled WGS sequence"/>
</dbReference>
<accession>A0A919SCZ4</accession>
<dbReference type="CDD" id="cd03794">
    <property type="entry name" value="GT4_WbuB-like"/>
    <property type="match status" value="1"/>
</dbReference>
<dbReference type="PANTHER" id="PTHR45947">
    <property type="entry name" value="SULFOQUINOVOSYL TRANSFERASE SQD2"/>
    <property type="match status" value="1"/>
</dbReference>
<proteinExistence type="predicted"/>
<evidence type="ECO:0000256" key="2">
    <source>
        <dbReference type="ARBA" id="ARBA00022679"/>
    </source>
</evidence>
<name>A0A919SCZ4_9ACTN</name>
<protein>
    <submittedName>
        <fullName evidence="5">Glycosyltransferase WbuB</fullName>
    </submittedName>
</protein>
<gene>
    <name evidence="5" type="ORF">Aco04nite_18690</name>
</gene>
<feature type="domain" description="Glycosyl transferase family 1" evidence="3">
    <location>
        <begin position="225"/>
        <end position="381"/>
    </location>
</feature>
<dbReference type="GO" id="GO:0016758">
    <property type="term" value="F:hexosyltransferase activity"/>
    <property type="evidence" value="ECO:0007669"/>
    <property type="project" value="TreeGrafter"/>
</dbReference>
<dbReference type="InterPro" id="IPR001296">
    <property type="entry name" value="Glyco_trans_1"/>
</dbReference>
<dbReference type="AlphaFoldDB" id="A0A919SCZ4"/>
<evidence type="ECO:0000259" key="4">
    <source>
        <dbReference type="Pfam" id="PF13579"/>
    </source>
</evidence>
<evidence type="ECO:0000259" key="3">
    <source>
        <dbReference type="Pfam" id="PF00534"/>
    </source>
</evidence>
<keyword evidence="6" id="KW-1185">Reference proteome</keyword>
<evidence type="ECO:0000313" key="5">
    <source>
        <dbReference type="EMBL" id="GIM70132.1"/>
    </source>
</evidence>
<reference evidence="5" key="1">
    <citation type="submission" date="2021-03" db="EMBL/GenBank/DDBJ databases">
        <title>Whole genome shotgun sequence of Actinoplanes consettensis NBRC 14913.</title>
        <authorList>
            <person name="Komaki H."/>
            <person name="Tamura T."/>
        </authorList>
    </citation>
    <scope>NUCLEOTIDE SEQUENCE</scope>
    <source>
        <strain evidence="5">NBRC 14913</strain>
    </source>
</reference>
<keyword evidence="2" id="KW-0808">Transferase</keyword>
<sequence length="416" mass="44070">MKIGIVSQWYPPEPAYIPADLATGLVGRGHRVRVLTGYPTYPAGKLYPGYRQRRHDTATVEGVTVRRVPLYPSHDRSGTRRAANYLSFAASSAAAALSYLGEADVVYVYLTPATAVAAPALLRLLRGIPVVIHVQDIWPESVTSSGMLPGGVAGRLAGSVLHAAMRRTYRMASAIAVIAPSMRDLVVARGAVASRVRVVLNWADESLFRPVGIDPAARARLGHRDRCTIMYAGAMGPFQNIGDSIRAASAARDDVDLVLAGSGIGESDARTLTARLGADNVRFLGRLPVAEMAALYAAADYQLVTLKDLPIFHGTIPSKLPAALSCGSPVLVSVPGDSAALVEGSGAGLACPPEDWQALAARFRQAAALSPAARAEMGRNALDTYRARMSRRAGLDQLEDMLVSSAEKHNRVGAAR</sequence>
<dbReference type="InterPro" id="IPR028098">
    <property type="entry name" value="Glyco_trans_4-like_N"/>
</dbReference>
<evidence type="ECO:0000313" key="6">
    <source>
        <dbReference type="Proteomes" id="UP000680865"/>
    </source>
</evidence>
<dbReference type="Pfam" id="PF13579">
    <property type="entry name" value="Glyco_trans_4_4"/>
    <property type="match status" value="1"/>
</dbReference>
<dbReference type="SUPFAM" id="SSF53756">
    <property type="entry name" value="UDP-Glycosyltransferase/glycogen phosphorylase"/>
    <property type="match status" value="1"/>
</dbReference>
<feature type="domain" description="Glycosyltransferase subfamily 4-like N-terminal" evidence="4">
    <location>
        <begin position="19"/>
        <end position="202"/>
    </location>
</feature>
<organism evidence="5 6">
    <name type="scientific">Winogradskya consettensis</name>
    <dbReference type="NCBI Taxonomy" id="113560"/>
    <lineage>
        <taxon>Bacteria</taxon>
        <taxon>Bacillati</taxon>
        <taxon>Actinomycetota</taxon>
        <taxon>Actinomycetes</taxon>
        <taxon>Micromonosporales</taxon>
        <taxon>Micromonosporaceae</taxon>
        <taxon>Winogradskya</taxon>
    </lineage>
</organism>
<evidence type="ECO:0000256" key="1">
    <source>
        <dbReference type="ARBA" id="ARBA00022676"/>
    </source>
</evidence>
<dbReference type="EMBL" id="BOQP01000008">
    <property type="protein sequence ID" value="GIM70132.1"/>
    <property type="molecule type" value="Genomic_DNA"/>
</dbReference>
<comment type="caution">
    <text evidence="5">The sequence shown here is derived from an EMBL/GenBank/DDBJ whole genome shotgun (WGS) entry which is preliminary data.</text>
</comment>
<dbReference type="GO" id="GO:1901137">
    <property type="term" value="P:carbohydrate derivative biosynthetic process"/>
    <property type="evidence" value="ECO:0007669"/>
    <property type="project" value="UniProtKB-ARBA"/>
</dbReference>
<dbReference type="PANTHER" id="PTHR45947:SF3">
    <property type="entry name" value="SULFOQUINOVOSYL TRANSFERASE SQD2"/>
    <property type="match status" value="1"/>
</dbReference>
<dbReference type="Gene3D" id="3.40.50.2000">
    <property type="entry name" value="Glycogen Phosphorylase B"/>
    <property type="match status" value="2"/>
</dbReference>
<dbReference type="InterPro" id="IPR050194">
    <property type="entry name" value="Glycosyltransferase_grp1"/>
</dbReference>
<dbReference type="RefSeq" id="WP_212996793.1">
    <property type="nucleotide sequence ID" value="NZ_BAAATW010000003.1"/>
</dbReference>